<evidence type="ECO:0000256" key="1">
    <source>
        <dbReference type="SAM" id="Phobius"/>
    </source>
</evidence>
<protein>
    <recommendedName>
        <fullName evidence="4">Carboxypeptidase A inhibitor-like domain-containing protein</fullName>
    </recommendedName>
</protein>
<dbReference type="Proteomes" id="UP000187609">
    <property type="component" value="Unassembled WGS sequence"/>
</dbReference>
<dbReference type="Gramene" id="OIT19830">
    <property type="protein sequence ID" value="OIT19830"/>
    <property type="gene ID" value="A4A49_53467"/>
</dbReference>
<dbReference type="EMBL" id="MJEQ01006161">
    <property type="protein sequence ID" value="OIT19830.1"/>
    <property type="molecule type" value="Genomic_DNA"/>
</dbReference>
<evidence type="ECO:0000313" key="3">
    <source>
        <dbReference type="Proteomes" id="UP000187609"/>
    </source>
</evidence>
<feature type="transmembrane region" description="Helical" evidence="1">
    <location>
        <begin position="6"/>
        <end position="25"/>
    </location>
</feature>
<keyword evidence="1" id="KW-0472">Membrane</keyword>
<organism evidence="2 3">
    <name type="scientific">Nicotiana attenuata</name>
    <name type="common">Coyote tobacco</name>
    <dbReference type="NCBI Taxonomy" id="49451"/>
    <lineage>
        <taxon>Eukaryota</taxon>
        <taxon>Viridiplantae</taxon>
        <taxon>Streptophyta</taxon>
        <taxon>Embryophyta</taxon>
        <taxon>Tracheophyta</taxon>
        <taxon>Spermatophyta</taxon>
        <taxon>Magnoliopsida</taxon>
        <taxon>eudicotyledons</taxon>
        <taxon>Gunneridae</taxon>
        <taxon>Pentapetalae</taxon>
        <taxon>asterids</taxon>
        <taxon>lamiids</taxon>
        <taxon>Solanales</taxon>
        <taxon>Solanaceae</taxon>
        <taxon>Nicotianoideae</taxon>
        <taxon>Nicotianeae</taxon>
        <taxon>Nicotiana</taxon>
    </lineage>
</organism>
<sequence>MALFKFDVVFTIIVMVAIVNASWFAKIHVIAARDMVGQELSGLKRRLLPQLNTCFRSCTSHKNCSSDCWICCYCEPSVATGAFICI</sequence>
<evidence type="ECO:0008006" key="4">
    <source>
        <dbReference type="Google" id="ProtNLM"/>
    </source>
</evidence>
<keyword evidence="1" id="KW-1133">Transmembrane helix</keyword>
<name>A0A1J6JRK3_NICAT</name>
<evidence type="ECO:0000313" key="2">
    <source>
        <dbReference type="EMBL" id="OIT19830.1"/>
    </source>
</evidence>
<accession>A0A1J6JRK3</accession>
<dbReference type="SMR" id="A0A1J6JRK3"/>
<keyword evidence="1" id="KW-0812">Transmembrane</keyword>
<proteinExistence type="predicted"/>
<reference evidence="2" key="1">
    <citation type="submission" date="2016-11" db="EMBL/GenBank/DDBJ databases">
        <title>The genome of Nicotiana attenuata.</title>
        <authorList>
            <person name="Xu S."/>
            <person name="Brockmoeller T."/>
            <person name="Gaquerel E."/>
            <person name="Navarro A."/>
            <person name="Kuhl H."/>
            <person name="Gase K."/>
            <person name="Ling Z."/>
            <person name="Zhou W."/>
            <person name="Kreitzer C."/>
            <person name="Stanke M."/>
            <person name="Tang H."/>
            <person name="Lyons E."/>
            <person name="Pandey P."/>
            <person name="Pandey S.P."/>
            <person name="Timmermann B."/>
            <person name="Baldwin I.T."/>
        </authorList>
    </citation>
    <scope>NUCLEOTIDE SEQUENCE [LARGE SCALE GENOMIC DNA]</scope>
    <source>
        <strain evidence="2">UT</strain>
    </source>
</reference>
<dbReference type="AlphaFoldDB" id="A0A1J6JRK3"/>
<keyword evidence="3" id="KW-1185">Reference proteome</keyword>
<gene>
    <name evidence="2" type="ORF">A4A49_53467</name>
</gene>
<comment type="caution">
    <text evidence="2">The sequence shown here is derived from an EMBL/GenBank/DDBJ whole genome shotgun (WGS) entry which is preliminary data.</text>
</comment>